<dbReference type="InterPro" id="IPR026444">
    <property type="entry name" value="Secre_tail"/>
</dbReference>
<reference evidence="2" key="1">
    <citation type="submission" date="2018-05" db="EMBL/GenBank/DDBJ databases">
        <authorList>
            <person name="Lanie J.A."/>
            <person name="Ng W.-L."/>
            <person name="Kazmierczak K.M."/>
            <person name="Andrzejewski T.M."/>
            <person name="Davidsen T.M."/>
            <person name="Wayne K.J."/>
            <person name="Tettelin H."/>
            <person name="Glass J.I."/>
            <person name="Rusch D."/>
            <person name="Podicherti R."/>
            <person name="Tsui H.-C.T."/>
            <person name="Winkler M.E."/>
        </authorList>
    </citation>
    <scope>NUCLEOTIDE SEQUENCE</scope>
</reference>
<dbReference type="SUPFAM" id="SSF49265">
    <property type="entry name" value="Fibronectin type III"/>
    <property type="match status" value="1"/>
</dbReference>
<dbReference type="PROSITE" id="PS50853">
    <property type="entry name" value="FN3"/>
    <property type="match status" value="1"/>
</dbReference>
<organism evidence="2">
    <name type="scientific">marine metagenome</name>
    <dbReference type="NCBI Taxonomy" id="408172"/>
    <lineage>
        <taxon>unclassified sequences</taxon>
        <taxon>metagenomes</taxon>
        <taxon>ecological metagenomes</taxon>
    </lineage>
</organism>
<dbReference type="Gene3D" id="2.60.40.10">
    <property type="entry name" value="Immunoglobulins"/>
    <property type="match status" value="3"/>
</dbReference>
<evidence type="ECO:0000259" key="1">
    <source>
        <dbReference type="PROSITE" id="PS50853"/>
    </source>
</evidence>
<dbReference type="InterPro" id="IPR036116">
    <property type="entry name" value="FN3_sf"/>
</dbReference>
<dbReference type="PANTHER" id="PTHR16897:SF2">
    <property type="entry name" value="OS03G0226600 PROTEIN"/>
    <property type="match status" value="1"/>
</dbReference>
<proteinExistence type="predicted"/>
<dbReference type="NCBIfam" id="TIGR04183">
    <property type="entry name" value="Por_Secre_tail"/>
    <property type="match status" value="1"/>
</dbReference>
<protein>
    <recommendedName>
        <fullName evidence="1">Fibronectin type-III domain-containing protein</fullName>
    </recommendedName>
</protein>
<gene>
    <name evidence="2" type="ORF">METZ01_LOCUS16379</name>
</gene>
<name>A0A381P988_9ZZZZ</name>
<dbReference type="InterPro" id="IPR013783">
    <property type="entry name" value="Ig-like_fold"/>
</dbReference>
<accession>A0A381P988</accession>
<dbReference type="CDD" id="cd00063">
    <property type="entry name" value="FN3"/>
    <property type="match status" value="1"/>
</dbReference>
<dbReference type="PANTHER" id="PTHR16897">
    <property type="entry name" value="OS10G0105400 PROTEIN"/>
    <property type="match status" value="1"/>
</dbReference>
<dbReference type="EMBL" id="UINC01000918">
    <property type="protein sequence ID" value="SUZ63525.1"/>
    <property type="molecule type" value="Genomic_DNA"/>
</dbReference>
<dbReference type="InterPro" id="IPR003961">
    <property type="entry name" value="FN3_dom"/>
</dbReference>
<feature type="domain" description="Fibronectin type-III" evidence="1">
    <location>
        <begin position="199"/>
        <end position="307"/>
    </location>
</feature>
<dbReference type="Gene3D" id="2.60.40.4070">
    <property type="match status" value="1"/>
</dbReference>
<evidence type="ECO:0000313" key="2">
    <source>
        <dbReference type="EMBL" id="SUZ63525.1"/>
    </source>
</evidence>
<sequence>MKKFVSIALCFSWLMAQEDVITLPSGARLDLPHTANIRVDTIRVKSGSTFAAESPRDFSTAVATGNGTIITGQPLVTSVSSTTSNGAYNAGDTLLITVTFSENVTVTGTPQLTLETGTNDAVLNYLSGSGTATLVFRYIVASGHSSADLAYVSTTALALTGSNTKIQDNLVNDGVLTLPAPGANNSLKANKALVIDTEAPTAGTVNDGSGTDAAYSNSSTSLTANWTGFSDALSGISGYEFAIGTTSGGTEVLGLTSVGDVTTYTLSSLDLTHGTTYYTTIRAKDAAGNYSSAATANGVIIDLVAPTSIVTIDSTTYNTSEWGATTAISGTAADANSGLTLVEISIQQSTDSYYWTGSAWSTEEQWLSLSGSSTWNYALSSSNLTGGATYTVHSRGTDAVGNVQSSYGSDSFIYDISEPNSVLSIANDYYNASGWTSNQPIQGTATDEFSGISKVEVLIKRATGSRFWSGSRWTADSTWLTASGTATWQYTITSDSLTDTETYTIRSRATDGSSNLETSYSSDSFIFDSTLPVSVVNIERDYYNDVNWNDVSSISGTSSDATSGISSMEIALQRSNDLAYWSGLVWTLSETWLSPNELDNWTYYFTDLNNTVNYTVQSRATDNAGNVQTTYGSDSFIYDITLPLIGSVADGLNSDDQEWTNDLTTISAIWTGFSDALSGLASYEYSIGTVGGGTQTIPWTDVGLDTSIINSTLTLESGNQYFVNIRAMDQAGNVSSIASSNGIYTDNIPPEITSAYDGSSTEDQDFQQDSTSMIIGWVASDSRELSDYSVSLGTDTGLVDIASWTAVGSGSDYTFTSLSLQENITYYANVKTVDLAGNESDIFTTDGIIIDRTGPVVGTVNDGPGADIDWVNNNFLVTGNINDFSDALSGIAEYQYSLGVTPGGTQSQPWTSNALDTAIIMLEFLVADVTYYLNVRAIDSVGNIGPYAASDGFGVDQTNPVAGNVYDGITGETEIEWTNNTISVSANWSGFTDTYSGIEFYEYAIGTPTSDVGVIDWFSVDTNHTFFHDDLSLINGVIYHASVRATDGVGNASLIARSNGFTIDTDNAVITTIIEGHQTEDWDYQGSDSSFIISWAGNDAASGIDFYEYAVGTEPDSTDIVDWALAGLNTSITIDSLELEEGRDIYYGSIRATDQAGNRSAAFSGDGIEVDISSPSTGTVIDGTNNDLAFTGADTNLTATWNGFNDNISGIAYYEYGIGLSPLSIDVLSWVNNGLDTTISVGELLLDHATIYYQAVRAVDLVNNVSAVVASNGITTDHSPPEAGLINDGIAADETWLITNDRLYLNWNGFQDSTSGIQYYEYAIGTVPGQSNIIPWVNVGIDTASVDSELVLNHGTTYYGSVRVTDNVGNISVPFSSNGITVDLFDPTVGIPLDGVMGGGDLDYQANMNSLVAHWAPTLEPELDYYEYSFSTTIGGDDIIPWIATTDTIATVDSLNLIHSQIYFANLRAFDLAGNPSFVSSSNGVTVDLHGPITGTVIDGLTEDEIYTGSLDSLVVSWTDFADTVSGIQYFEYGVGTTSGNLDIREWTEIGPVLNINAGGLTLIDETTYYVSVKATDFVGNVSEIVTTNGIIADHSGPAGTTATDSDSTDIDLQNDLVSFSGHWESFSDEYSGLAYHESALYNVTNASYEENWTDVGIDTTITFYGLALIAGSTYELHVRGVDAVGNTGAIINSDGVLIDLTAPIAPIDLVGWFTTGRILLEWTANTEVDLGYYSIYGGTENNPTDLLFTSTENAVEAFMPSYEDGTLYYLRITATDIPGNESDFTNEVIGIPQETVITSINPDTNLLYSANQTQLTLKLSQPLNNIGMLSSSSIGYPEGMQISSSYSSTDTSILLQFDEPFASLDTINLVLSGIVDWSNNGTTDKYLTLHTYLLADYNSDNQINVIDLTNFATAWSDNILSFELGPVSGTVPHLIPVLNGKFDLRDAMTFTRMWHWFNQTPTTLPSNNSGDIGLLLSINQQDRRLEVSLPEGAKAGQVIVYYPPTSKQFSTITDITSEKQIYLSARDQQAGQILVEWADLGSQNMEKLILISESLDRSNADVTVTYTIFDDQKEIISRGKQMVALKAVPDSYALHNNFPNPFNPITNIIYDLPNSGHVSLVVYDLLGSEVITLVNERMESGYYAARWNGHNHRGQSVSAGIYFYHLQTGEYSKAQKMLLVK</sequence>
<dbReference type="SMART" id="SM00060">
    <property type="entry name" value="FN3"/>
    <property type="match status" value="5"/>
</dbReference>